<keyword evidence="2" id="KW-1185">Reference proteome</keyword>
<name>A0A3M6TGJ7_POCDA</name>
<dbReference type="PANTHER" id="PTHR36649">
    <property type="entry name" value="UBIQUITIN-LIKE DOMAIN-CONTAINING PROTEIN"/>
    <property type="match status" value="1"/>
</dbReference>
<dbReference type="Gene3D" id="3.90.175.10">
    <property type="entry name" value="Diphtheria Toxin, domain 1"/>
    <property type="match status" value="1"/>
</dbReference>
<gene>
    <name evidence="1" type="ORF">pdam_00007478</name>
</gene>
<comment type="caution">
    <text evidence="1">The sequence shown here is derived from an EMBL/GenBank/DDBJ whole genome shotgun (WGS) entry which is preliminary data.</text>
</comment>
<dbReference type="OrthoDB" id="428577at2759"/>
<evidence type="ECO:0000313" key="2">
    <source>
        <dbReference type="Proteomes" id="UP000275408"/>
    </source>
</evidence>
<proteinExistence type="predicted"/>
<dbReference type="PANTHER" id="PTHR36649:SF28">
    <property type="entry name" value="UBIQUITIN-LIKE DOMAIN-CONTAINING PROTEIN"/>
    <property type="match status" value="1"/>
</dbReference>
<dbReference type="SUPFAM" id="SSF56399">
    <property type="entry name" value="ADP-ribosylation"/>
    <property type="match status" value="2"/>
</dbReference>
<dbReference type="EMBL" id="RCHS01003618">
    <property type="protein sequence ID" value="RMX40522.1"/>
    <property type="molecule type" value="Genomic_DNA"/>
</dbReference>
<sequence>MQYKDIQLTSEALFHSVVALITERNLIRIMSNQDLVTAAFTAIFGGGLPSNSIHQLFSQIHMGTVPLWQPPSSSPFPIITSSTHNGIIVQNPIQNIVVNYVDPAELDPRFHFDFRNVIRLDWNCFRGNYYFPYQRPRGWYRIALNVLGRYQDGNLWLGPNGLRNAPAFGEWPVSYHGTNIKFVNSIIKQGFQPGPNAKFGIGIYSSPSIEMVERKGYAKAFIHNGKVYKVALQNRVNPFTLRFIPARYTGTGADYWLSQYGDIRPYDLVSAAFTAVFGRGLRSNSIHQLFSQTHLSTVPLWQPPSPSPFRAITSSAHNGIIVQNPIQNIVVDYLDLAELDPRFHFDFQNVIRPYWNCFRGNYNYPYQRPYGWYRIALNVLGRYQDGNIWLGPNGLRNAPVKGEWPVSYHGTNIEFVHNIIKQGLRPGPSARFGIGIYSSPIIEMIERMGYAKAFKHNGKVYKVALQNRVDPDHLQIIPAVFTGTGADYWLSKSGGIRPYDELVVERTFQ</sequence>
<reference evidence="1 2" key="1">
    <citation type="journal article" date="2018" name="Sci. Rep.">
        <title>Comparative analysis of the Pocillopora damicornis genome highlights role of immune system in coral evolution.</title>
        <authorList>
            <person name="Cunning R."/>
            <person name="Bay R.A."/>
            <person name="Gillette P."/>
            <person name="Baker A.C."/>
            <person name="Traylor-Knowles N."/>
        </authorList>
    </citation>
    <scope>NUCLEOTIDE SEQUENCE [LARGE SCALE GENOMIC DNA]</scope>
    <source>
        <strain evidence="1">RSMAS</strain>
        <tissue evidence="1">Whole animal</tissue>
    </source>
</reference>
<accession>A0A3M6TGJ7</accession>
<organism evidence="1 2">
    <name type="scientific">Pocillopora damicornis</name>
    <name type="common">Cauliflower coral</name>
    <name type="synonym">Millepora damicornis</name>
    <dbReference type="NCBI Taxonomy" id="46731"/>
    <lineage>
        <taxon>Eukaryota</taxon>
        <taxon>Metazoa</taxon>
        <taxon>Cnidaria</taxon>
        <taxon>Anthozoa</taxon>
        <taxon>Hexacorallia</taxon>
        <taxon>Scleractinia</taxon>
        <taxon>Astrocoeniina</taxon>
        <taxon>Pocilloporidae</taxon>
        <taxon>Pocillopora</taxon>
    </lineage>
</organism>
<evidence type="ECO:0000313" key="1">
    <source>
        <dbReference type="EMBL" id="RMX40522.1"/>
    </source>
</evidence>
<dbReference type="AlphaFoldDB" id="A0A3M6TGJ7"/>
<dbReference type="Proteomes" id="UP000275408">
    <property type="component" value="Unassembled WGS sequence"/>
</dbReference>
<protein>
    <submittedName>
        <fullName evidence="1">Uncharacterized protein</fullName>
    </submittedName>
</protein>